<dbReference type="RefSeq" id="WP_092572704.1">
    <property type="nucleotide sequence ID" value="NZ_FOEN01000019.1"/>
</dbReference>
<dbReference type="SUPFAM" id="SSF47781">
    <property type="entry name" value="RuvA domain 2-like"/>
    <property type="match status" value="1"/>
</dbReference>
<dbReference type="Gene3D" id="1.10.150.280">
    <property type="entry name" value="AF1531-like domain"/>
    <property type="match status" value="1"/>
</dbReference>
<dbReference type="GO" id="GO:0006281">
    <property type="term" value="P:DNA repair"/>
    <property type="evidence" value="ECO:0007669"/>
    <property type="project" value="InterPro"/>
</dbReference>
<dbReference type="InterPro" id="IPR003583">
    <property type="entry name" value="Hlx-hairpin-Hlx_DNA-bd_motif"/>
</dbReference>
<dbReference type="GO" id="GO:0003677">
    <property type="term" value="F:DNA binding"/>
    <property type="evidence" value="ECO:0007669"/>
    <property type="project" value="InterPro"/>
</dbReference>
<dbReference type="STRING" id="89093.SAMN04488558_1191"/>
<keyword evidence="3" id="KW-1185">Reference proteome</keyword>
<reference evidence="2 3" key="1">
    <citation type="submission" date="2016-10" db="EMBL/GenBank/DDBJ databases">
        <authorList>
            <person name="de Groot N.N."/>
        </authorList>
    </citation>
    <scope>NUCLEOTIDE SEQUENCE [LARGE SCALE GENOMIC DNA]</scope>
    <source>
        <strain evidence="2 3">DSM 15695</strain>
    </source>
</reference>
<dbReference type="InterPro" id="IPR010994">
    <property type="entry name" value="RuvA_2-like"/>
</dbReference>
<dbReference type="Proteomes" id="UP000198833">
    <property type="component" value="Unassembled WGS sequence"/>
</dbReference>
<dbReference type="NCBIfam" id="TIGR00426">
    <property type="entry name" value="competence protein ComEA helix-hairpin-helix repeat region"/>
    <property type="match status" value="1"/>
</dbReference>
<dbReference type="OrthoDB" id="9790239at2"/>
<dbReference type="SUPFAM" id="SSF142984">
    <property type="entry name" value="Nqo1 middle domain-like"/>
    <property type="match status" value="1"/>
</dbReference>
<dbReference type="PANTHER" id="PTHR21180:SF32">
    <property type="entry name" value="ENDONUCLEASE_EXONUCLEASE_PHOSPHATASE FAMILY DOMAIN-CONTAINING PROTEIN 1"/>
    <property type="match status" value="1"/>
</dbReference>
<dbReference type="PANTHER" id="PTHR21180">
    <property type="entry name" value="ENDONUCLEASE/EXONUCLEASE/PHOSPHATASE FAMILY DOMAIN-CONTAINING PROTEIN 1"/>
    <property type="match status" value="1"/>
</dbReference>
<dbReference type="InterPro" id="IPR004509">
    <property type="entry name" value="Competence_ComEA_HhH"/>
</dbReference>
<feature type="domain" description="Helix-hairpin-helix DNA-binding motif class 1" evidence="1">
    <location>
        <begin position="192"/>
        <end position="211"/>
    </location>
</feature>
<dbReference type="AlphaFoldDB" id="A0A1H9GUQ9"/>
<accession>A0A1H9GUQ9</accession>
<dbReference type="InterPro" id="IPR019554">
    <property type="entry name" value="Soluble_ligand-bd"/>
</dbReference>
<dbReference type="Pfam" id="PF12836">
    <property type="entry name" value="HHH_3"/>
    <property type="match status" value="1"/>
</dbReference>
<organism evidence="2 3">
    <name type="scientific">Ignavigranum ruoffiae</name>
    <dbReference type="NCBI Taxonomy" id="89093"/>
    <lineage>
        <taxon>Bacteria</taxon>
        <taxon>Bacillati</taxon>
        <taxon>Bacillota</taxon>
        <taxon>Bacilli</taxon>
        <taxon>Lactobacillales</taxon>
        <taxon>Aerococcaceae</taxon>
        <taxon>Ignavigranum</taxon>
    </lineage>
</organism>
<feature type="domain" description="Helix-hairpin-helix DNA-binding motif class 1" evidence="1">
    <location>
        <begin position="162"/>
        <end position="181"/>
    </location>
</feature>
<dbReference type="EMBL" id="FOEN01000019">
    <property type="protein sequence ID" value="SEQ53804.1"/>
    <property type="molecule type" value="Genomic_DNA"/>
</dbReference>
<dbReference type="Gene3D" id="3.10.20.600">
    <property type="match status" value="1"/>
</dbReference>
<dbReference type="InterPro" id="IPR051675">
    <property type="entry name" value="Endo/Exo/Phosphatase_dom_1"/>
</dbReference>
<gene>
    <name evidence="2" type="ORF">SAMN04488558_1191</name>
</gene>
<dbReference type="GO" id="GO:0015628">
    <property type="term" value="P:protein secretion by the type II secretion system"/>
    <property type="evidence" value="ECO:0007669"/>
    <property type="project" value="TreeGrafter"/>
</dbReference>
<protein>
    <submittedName>
        <fullName evidence="2">Competence protein ComEA</fullName>
    </submittedName>
</protein>
<proteinExistence type="predicted"/>
<name>A0A1H9GUQ9_9LACT</name>
<dbReference type="SMART" id="SM00278">
    <property type="entry name" value="HhH1"/>
    <property type="match status" value="2"/>
</dbReference>
<dbReference type="GO" id="GO:0015627">
    <property type="term" value="C:type II protein secretion system complex"/>
    <property type="evidence" value="ECO:0007669"/>
    <property type="project" value="TreeGrafter"/>
</dbReference>
<evidence type="ECO:0000313" key="2">
    <source>
        <dbReference type="EMBL" id="SEQ53804.1"/>
    </source>
</evidence>
<sequence length="215" mass="23925">MDQLQGMIKKPIFLLILLGLVLVVYLQPNQSDDQLTLVSENLAESSTEENQTNSEQIETSNQSLIFVDLQGEVERPGVYQLELGSRMVDLLEKAGGLTQEAYDRNINRAMVLEDQMSVYIENIHEIDQQDAINIEAIVRPEDPDKKEDNSSALVNINLAEVEELQTLNGIGPAKAQAIVSFREKNGAFESIESIKEVPGIGPKIFENIEAMIVVK</sequence>
<dbReference type="Pfam" id="PF10531">
    <property type="entry name" value="SLBB"/>
    <property type="match status" value="1"/>
</dbReference>
<evidence type="ECO:0000259" key="1">
    <source>
        <dbReference type="SMART" id="SM00278"/>
    </source>
</evidence>
<evidence type="ECO:0000313" key="3">
    <source>
        <dbReference type="Proteomes" id="UP000198833"/>
    </source>
</evidence>